<dbReference type="PANTHER" id="PTHR14939:SF5">
    <property type="entry name" value="F-BOX ONLY PROTEIN 22"/>
    <property type="match status" value="1"/>
</dbReference>
<dbReference type="PANTHER" id="PTHR14939">
    <property type="entry name" value="F-BOX ONLY PROTEIN 22"/>
    <property type="match status" value="1"/>
</dbReference>
<protein>
    <recommendedName>
        <fullName evidence="1">FIST C-domain domain-containing protein</fullName>
    </recommendedName>
</protein>
<evidence type="ECO:0000313" key="2">
    <source>
        <dbReference type="EMBL" id="CAF2225813.1"/>
    </source>
</evidence>
<dbReference type="AlphaFoldDB" id="A0A816ZTF3"/>
<sequence length="427" mass="48346">MDEQNLEQDKKVESSMSISSNDLLTTIYDISRAIFRHLPIRSVDSCSLVCQSWTPIARLTKEHRHTIHTLSYPSDFSTLTSQNSYDLSDFDSYISSYISNKLWSLPSLALVVTTNSLDRKGFISLSSSPSPVKHSKRTRSQATARETEILNISQALIRHLNKSCKIFQTVSSGVVVTSDENQSYEIEIGNAMGVLFFPKFPSNIFGIYPFEIKYNTKISDSMSRSDLHHLLGRVPDDIPIRCVIFFFTGRQSHSVDCIKKLLEYYSTDVVIIGGVVDKIRYNDRENQQKSLVYNTCGLALTGDRKHLNIKQILLRSHLGTREAVKEKLKQLKSIENNECLSFGIQVSCVARGEEFYNGEKNVECSEFRSLFPKIPLIGIFGNGEIGHDYLLNDTEASEKERTSTNIIAIDDVFHAYSTIFSLISLRM</sequence>
<dbReference type="SUPFAM" id="SSF81383">
    <property type="entry name" value="F-box domain"/>
    <property type="match status" value="1"/>
</dbReference>
<dbReference type="InterPro" id="IPR019494">
    <property type="entry name" value="FIST_C"/>
</dbReference>
<evidence type="ECO:0000259" key="1">
    <source>
        <dbReference type="Pfam" id="PF10442"/>
    </source>
</evidence>
<comment type="caution">
    <text evidence="2">The sequence shown here is derived from an EMBL/GenBank/DDBJ whole genome shotgun (WGS) entry which is preliminary data.</text>
</comment>
<dbReference type="Pfam" id="PF10442">
    <property type="entry name" value="FIST_C"/>
    <property type="match status" value="1"/>
</dbReference>
<feature type="domain" description="FIST C-domain" evidence="1">
    <location>
        <begin position="314"/>
        <end position="387"/>
    </location>
</feature>
<organism evidence="2 3">
    <name type="scientific">Rotaria magnacalcarata</name>
    <dbReference type="NCBI Taxonomy" id="392030"/>
    <lineage>
        <taxon>Eukaryota</taxon>
        <taxon>Metazoa</taxon>
        <taxon>Spiralia</taxon>
        <taxon>Gnathifera</taxon>
        <taxon>Rotifera</taxon>
        <taxon>Eurotatoria</taxon>
        <taxon>Bdelloidea</taxon>
        <taxon>Philodinida</taxon>
        <taxon>Philodinidae</taxon>
        <taxon>Rotaria</taxon>
    </lineage>
</organism>
<reference evidence="2" key="1">
    <citation type="submission" date="2021-02" db="EMBL/GenBank/DDBJ databases">
        <authorList>
            <person name="Nowell W R."/>
        </authorList>
    </citation>
    <scope>NUCLEOTIDE SEQUENCE</scope>
</reference>
<dbReference type="EMBL" id="CAJNRF010017229">
    <property type="protein sequence ID" value="CAF2225813.1"/>
    <property type="molecule type" value="Genomic_DNA"/>
</dbReference>
<dbReference type="Proteomes" id="UP000663856">
    <property type="component" value="Unassembled WGS sequence"/>
</dbReference>
<name>A0A816ZTF3_9BILA</name>
<dbReference type="GO" id="GO:0032436">
    <property type="term" value="P:positive regulation of proteasomal ubiquitin-dependent protein catabolic process"/>
    <property type="evidence" value="ECO:0007669"/>
    <property type="project" value="TreeGrafter"/>
</dbReference>
<dbReference type="InterPro" id="IPR036047">
    <property type="entry name" value="F-box-like_dom_sf"/>
</dbReference>
<dbReference type="GO" id="GO:0000209">
    <property type="term" value="P:protein polyubiquitination"/>
    <property type="evidence" value="ECO:0007669"/>
    <property type="project" value="TreeGrafter"/>
</dbReference>
<accession>A0A816ZTF3</accession>
<proteinExistence type="predicted"/>
<evidence type="ECO:0000313" key="3">
    <source>
        <dbReference type="Proteomes" id="UP000663856"/>
    </source>
</evidence>
<gene>
    <name evidence="2" type="ORF">WKI299_LOCUS35756</name>
</gene>